<proteinExistence type="inferred from homology"/>
<name>A0ABQ9FYN8_TEGGR</name>
<reference evidence="4 5" key="1">
    <citation type="submission" date="2022-12" db="EMBL/GenBank/DDBJ databases">
        <title>Chromosome-level genome of Tegillarca granosa.</title>
        <authorList>
            <person name="Kim J."/>
        </authorList>
    </citation>
    <scope>NUCLEOTIDE SEQUENCE [LARGE SCALE GENOMIC DNA]</scope>
    <source>
        <strain evidence="4">Teg-2019</strain>
        <tissue evidence="4">Adductor muscle</tissue>
    </source>
</reference>
<feature type="transmembrane region" description="Helical" evidence="2">
    <location>
        <begin position="493"/>
        <end position="515"/>
    </location>
</feature>
<keyword evidence="1" id="KW-1015">Disulfide bond</keyword>
<dbReference type="EMBL" id="JARBDR010000018">
    <property type="protein sequence ID" value="KAJ8322339.1"/>
    <property type="molecule type" value="Genomic_DNA"/>
</dbReference>
<dbReference type="PANTHER" id="PTHR11388:SF160">
    <property type="entry name" value="SOLUTE CARRIER ORGANIC ANION TRANSPORTER FAMILY MEMBER"/>
    <property type="match status" value="1"/>
</dbReference>
<keyword evidence="2" id="KW-0472">Membrane</keyword>
<dbReference type="NCBIfam" id="TIGR00805">
    <property type="entry name" value="oat"/>
    <property type="match status" value="1"/>
</dbReference>
<evidence type="ECO:0000313" key="4">
    <source>
        <dbReference type="EMBL" id="KAJ8322339.1"/>
    </source>
</evidence>
<feature type="transmembrane region" description="Helical" evidence="2">
    <location>
        <begin position="68"/>
        <end position="91"/>
    </location>
</feature>
<dbReference type="InterPro" id="IPR004156">
    <property type="entry name" value="OATP"/>
</dbReference>
<feature type="transmembrane region" description="Helical" evidence="2">
    <location>
        <begin position="98"/>
        <end position="118"/>
    </location>
</feature>
<dbReference type="PANTHER" id="PTHR11388">
    <property type="entry name" value="ORGANIC ANION TRANSPORTER"/>
    <property type="match status" value="1"/>
</dbReference>
<evidence type="ECO:0000256" key="2">
    <source>
        <dbReference type="RuleBase" id="RU362056"/>
    </source>
</evidence>
<keyword evidence="2" id="KW-0812">Transmembrane</keyword>
<feature type="transmembrane region" description="Helical" evidence="2">
    <location>
        <begin position="191"/>
        <end position="218"/>
    </location>
</feature>
<dbReference type="Proteomes" id="UP001217089">
    <property type="component" value="Unassembled WGS sequence"/>
</dbReference>
<comment type="caution">
    <text evidence="4">The sequence shown here is derived from an EMBL/GenBank/DDBJ whole genome shotgun (WGS) entry which is preliminary data.</text>
</comment>
<feature type="compositionally biased region" description="Polar residues" evidence="3">
    <location>
        <begin position="11"/>
        <end position="21"/>
    </location>
</feature>
<feature type="compositionally biased region" description="Basic and acidic residues" evidence="3">
    <location>
        <begin position="1"/>
        <end position="10"/>
    </location>
</feature>
<dbReference type="InterPro" id="IPR036259">
    <property type="entry name" value="MFS_trans_sf"/>
</dbReference>
<feature type="transmembrane region" description="Helical" evidence="2">
    <location>
        <begin position="384"/>
        <end position="405"/>
    </location>
</feature>
<evidence type="ECO:0000313" key="5">
    <source>
        <dbReference type="Proteomes" id="UP001217089"/>
    </source>
</evidence>
<organism evidence="4 5">
    <name type="scientific">Tegillarca granosa</name>
    <name type="common">Malaysian cockle</name>
    <name type="synonym">Anadara granosa</name>
    <dbReference type="NCBI Taxonomy" id="220873"/>
    <lineage>
        <taxon>Eukaryota</taxon>
        <taxon>Metazoa</taxon>
        <taxon>Spiralia</taxon>
        <taxon>Lophotrochozoa</taxon>
        <taxon>Mollusca</taxon>
        <taxon>Bivalvia</taxon>
        <taxon>Autobranchia</taxon>
        <taxon>Pteriomorphia</taxon>
        <taxon>Arcoida</taxon>
        <taxon>Arcoidea</taxon>
        <taxon>Arcidae</taxon>
        <taxon>Tegillarca</taxon>
    </lineage>
</organism>
<accession>A0ABQ9FYN8</accession>
<feature type="transmembrane region" description="Helical" evidence="2">
    <location>
        <begin position="154"/>
        <end position="179"/>
    </location>
</feature>
<gene>
    <name evidence="4" type="ORF">KUTeg_000810</name>
</gene>
<feature type="transmembrane region" description="Helical" evidence="2">
    <location>
        <begin position="352"/>
        <end position="372"/>
    </location>
</feature>
<feature type="transmembrane region" description="Helical" evidence="2">
    <location>
        <begin position="238"/>
        <end position="263"/>
    </location>
</feature>
<dbReference type="Gene3D" id="1.20.1250.20">
    <property type="entry name" value="MFS general substrate transporter like domains"/>
    <property type="match status" value="1"/>
</dbReference>
<sequence length="557" mass="60250">MWDSTEKGTKSETLPNDNENLPASDEVCLRETSETNQDDVKCGFVVSGINIVNTSTIERRFLLPSSRVGMISSAYDVSAAVLGLIISFYGSGGHKPRLISMATVAMALGSFIMVLPHVTTDNYHWGEEAVDVCQATDTQQECTNENDSGLGSNLYLFLLGQILHGLGGTTLYTIGISLIDDSVTASSSPMYLGILYSFATLGPALGYLIGGQFLNIYVDFDVSESHRGSLTPDDPRWVGAWWLGYIFASVLSLLVAIPISAFGKELPSASTVRSTRVSQAYAHDSDEKDTETQQKRSYRDLPQIVMSLLKNPVFILLTLAGSVEGLSTSGFATFLPKLIQNQFGVSAAKASMYGGLVAVPGAAGGQLIGGLICKKWKLNVQGMLRYMMVVCLAAIILDSVVWIRLVDFLPNLNSACNVNCTCQTEYYKPICIKEKQKTFGLGVQWFVVRLVGTIPGPVLFGAVIDGSCLVWQEKCGENSSCWIYNNGLLSQNFFVILVSVKICTSLFFIIAFKIYKKPVCKNPLNGSVMVNIGSEGTDNQTEVDILSGSVGNGNNVT</sequence>
<evidence type="ECO:0000256" key="1">
    <source>
        <dbReference type="ARBA" id="ARBA00023157"/>
    </source>
</evidence>
<keyword evidence="2" id="KW-0813">Transport</keyword>
<dbReference type="SUPFAM" id="SSF103473">
    <property type="entry name" value="MFS general substrate transporter"/>
    <property type="match status" value="1"/>
</dbReference>
<keyword evidence="2" id="KW-1133">Transmembrane helix</keyword>
<dbReference type="Pfam" id="PF03137">
    <property type="entry name" value="OATP"/>
    <property type="match status" value="2"/>
</dbReference>
<protein>
    <recommendedName>
        <fullName evidence="2">Solute carrier organic anion transporter family member</fullName>
    </recommendedName>
</protein>
<comment type="caution">
    <text evidence="2">Lacks conserved residue(s) required for the propagation of feature annotation.</text>
</comment>
<comment type="subcellular location">
    <subcellularLocation>
        <location evidence="2">Cell membrane</location>
        <topology evidence="2">Multi-pass membrane protein</topology>
    </subcellularLocation>
</comment>
<feature type="region of interest" description="Disordered" evidence="3">
    <location>
        <begin position="1"/>
        <end position="23"/>
    </location>
</feature>
<feature type="transmembrane region" description="Helical" evidence="2">
    <location>
        <begin position="313"/>
        <end position="332"/>
    </location>
</feature>
<evidence type="ECO:0000256" key="3">
    <source>
        <dbReference type="SAM" id="MobiDB-lite"/>
    </source>
</evidence>
<keyword evidence="5" id="KW-1185">Reference proteome</keyword>
<keyword evidence="2" id="KW-0406">Ion transport</keyword>
<comment type="similarity">
    <text evidence="2">Belongs to the organo anion transporter (TC 2.A.60) family.</text>
</comment>